<comment type="similarity">
    <text evidence="1">Belongs to the sulfotransferase 1 family.</text>
</comment>
<dbReference type="Gene3D" id="3.40.50.300">
    <property type="entry name" value="P-loop containing nucleotide triphosphate hydrolases"/>
    <property type="match status" value="1"/>
</dbReference>
<dbReference type="EMBL" id="JANJYI010000008">
    <property type="protein sequence ID" value="KAK2638852.1"/>
    <property type="molecule type" value="Genomic_DNA"/>
</dbReference>
<dbReference type="Proteomes" id="UP001280121">
    <property type="component" value="Unassembled WGS sequence"/>
</dbReference>
<dbReference type="AlphaFoldDB" id="A0AAD9WQL4"/>
<dbReference type="EC" id="2.8.2.-" evidence="1"/>
<protein>
    <recommendedName>
        <fullName evidence="1">Sulfotransferase</fullName>
        <ecNumber evidence="1">2.8.2.-</ecNumber>
    </recommendedName>
</protein>
<dbReference type="InterPro" id="IPR027417">
    <property type="entry name" value="P-loop_NTPase"/>
</dbReference>
<gene>
    <name evidence="3" type="ORF">Ddye_026647</name>
</gene>
<feature type="domain" description="Sulfotransferase" evidence="2">
    <location>
        <begin position="7"/>
        <end position="55"/>
    </location>
</feature>
<organism evidence="3 4">
    <name type="scientific">Dipteronia dyeriana</name>
    <dbReference type="NCBI Taxonomy" id="168575"/>
    <lineage>
        <taxon>Eukaryota</taxon>
        <taxon>Viridiplantae</taxon>
        <taxon>Streptophyta</taxon>
        <taxon>Embryophyta</taxon>
        <taxon>Tracheophyta</taxon>
        <taxon>Spermatophyta</taxon>
        <taxon>Magnoliopsida</taxon>
        <taxon>eudicotyledons</taxon>
        <taxon>Gunneridae</taxon>
        <taxon>Pentapetalae</taxon>
        <taxon>rosids</taxon>
        <taxon>malvids</taxon>
        <taxon>Sapindales</taxon>
        <taxon>Sapindaceae</taxon>
        <taxon>Hippocastanoideae</taxon>
        <taxon>Acereae</taxon>
        <taxon>Dipteronia</taxon>
    </lineage>
</organism>
<comment type="caution">
    <text evidence="3">The sequence shown here is derived from an EMBL/GenBank/DDBJ whole genome shotgun (WGS) entry which is preliminary data.</text>
</comment>
<reference evidence="3" key="1">
    <citation type="journal article" date="2023" name="Plant J.">
        <title>Genome sequences and population genomics provide insights into the demographic history, inbreeding, and mutation load of two 'living fossil' tree species of Dipteronia.</title>
        <authorList>
            <person name="Feng Y."/>
            <person name="Comes H.P."/>
            <person name="Chen J."/>
            <person name="Zhu S."/>
            <person name="Lu R."/>
            <person name="Zhang X."/>
            <person name="Li P."/>
            <person name="Qiu J."/>
            <person name="Olsen K.M."/>
            <person name="Qiu Y."/>
        </authorList>
    </citation>
    <scope>NUCLEOTIDE SEQUENCE</scope>
    <source>
        <strain evidence="3">KIB01</strain>
    </source>
</reference>
<evidence type="ECO:0000313" key="3">
    <source>
        <dbReference type="EMBL" id="KAK2638852.1"/>
    </source>
</evidence>
<evidence type="ECO:0000256" key="1">
    <source>
        <dbReference type="RuleBase" id="RU361155"/>
    </source>
</evidence>
<keyword evidence="4" id="KW-1185">Reference proteome</keyword>
<accession>A0AAD9WQL4</accession>
<evidence type="ECO:0000313" key="4">
    <source>
        <dbReference type="Proteomes" id="UP001280121"/>
    </source>
</evidence>
<dbReference type="SUPFAM" id="SSF52540">
    <property type="entry name" value="P-loop containing nucleoside triphosphate hydrolases"/>
    <property type="match status" value="1"/>
</dbReference>
<evidence type="ECO:0000259" key="2">
    <source>
        <dbReference type="Pfam" id="PF00685"/>
    </source>
</evidence>
<dbReference type="InterPro" id="IPR000863">
    <property type="entry name" value="Sulfotransferase_dom"/>
</dbReference>
<feature type="non-terminal residue" evidence="3">
    <location>
        <position position="59"/>
    </location>
</feature>
<dbReference type="Pfam" id="PF00685">
    <property type="entry name" value="Sulfotransfer_1"/>
    <property type="match status" value="1"/>
</dbReference>
<proteinExistence type="inferred from homology"/>
<keyword evidence="1" id="KW-0808">Transferase</keyword>
<sequence length="59" mass="6660">MTNLEVNKCGRLMGNGPENNIYFRKGEVGDWKNYLTASMLECLEKLMEEKLGGSGLTFK</sequence>
<dbReference type="GO" id="GO:0008146">
    <property type="term" value="F:sulfotransferase activity"/>
    <property type="evidence" value="ECO:0007669"/>
    <property type="project" value="InterPro"/>
</dbReference>
<name>A0AAD9WQL4_9ROSI</name>